<keyword evidence="11" id="KW-0547">Nucleotide-binding</keyword>
<dbReference type="GO" id="GO:0005737">
    <property type="term" value="C:cytoplasm"/>
    <property type="evidence" value="ECO:0007669"/>
    <property type="project" value="UniProtKB-SubCell"/>
</dbReference>
<dbReference type="EMBL" id="ACJX03000001">
    <property type="protein sequence ID" value="KRT35921.1"/>
    <property type="molecule type" value="Genomic_DNA"/>
</dbReference>
<dbReference type="EC" id="2.4.2.17" evidence="5 15"/>
<dbReference type="InterPro" id="IPR018198">
    <property type="entry name" value="ATP_PRibTrfase_CS"/>
</dbReference>
<dbReference type="UniPathway" id="UPA00031">
    <property type="reaction ID" value="UER00006"/>
</dbReference>
<dbReference type="Proteomes" id="UP000005273">
    <property type="component" value="Unassembled WGS sequence"/>
</dbReference>
<keyword evidence="8" id="KW-0028">Amino-acid biosynthesis</keyword>
<dbReference type="Gene3D" id="3.40.190.10">
    <property type="entry name" value="Periplasmic binding protein-like II"/>
    <property type="match status" value="2"/>
</dbReference>
<keyword evidence="7" id="KW-0963">Cytoplasm</keyword>
<evidence type="ECO:0000256" key="1">
    <source>
        <dbReference type="ARBA" id="ARBA00000915"/>
    </source>
</evidence>
<comment type="function">
    <text evidence="14">Catalyzes the condensation of ATP and 5-phosphoribose 1-diphosphate to form N'-(5'-phosphoribosyl)-ATP (PR-ATP). Has a crucial role in the pathway because the rate of histidine biosynthesis seems to be controlled primarily by regulation of HisG enzymatic activity.</text>
</comment>
<evidence type="ECO:0000256" key="8">
    <source>
        <dbReference type="ARBA" id="ARBA00022605"/>
    </source>
</evidence>
<evidence type="ECO:0000256" key="9">
    <source>
        <dbReference type="ARBA" id="ARBA00022676"/>
    </source>
</evidence>
<dbReference type="FunFam" id="3.40.190.10:FF:000008">
    <property type="entry name" value="ATP phosphoribosyltransferase"/>
    <property type="match status" value="1"/>
</dbReference>
<comment type="pathway">
    <text evidence="3">Amino-acid biosynthesis; L-histidine biosynthesis; L-histidine from 5-phospho-alpha-D-ribose 1-diphosphate: step 1/9.</text>
</comment>
<dbReference type="SUPFAM" id="SSF53850">
    <property type="entry name" value="Periplasmic binding protein-like II"/>
    <property type="match status" value="1"/>
</dbReference>
<dbReference type="PROSITE" id="PS01316">
    <property type="entry name" value="ATP_P_PHORIBOSYLTR"/>
    <property type="match status" value="1"/>
</dbReference>
<evidence type="ECO:0000256" key="15">
    <source>
        <dbReference type="NCBIfam" id="TIGR00070"/>
    </source>
</evidence>
<evidence type="ECO:0000256" key="7">
    <source>
        <dbReference type="ARBA" id="ARBA00022490"/>
    </source>
</evidence>
<name>A0A0T5XC92_9BACT</name>
<dbReference type="STRING" id="592015.HMPREF1705_03181"/>
<keyword evidence="9 17" id="KW-0328">Glycosyltransferase</keyword>
<dbReference type="GO" id="GO:0005524">
    <property type="term" value="F:ATP binding"/>
    <property type="evidence" value="ECO:0007669"/>
    <property type="project" value="UniProtKB-KW"/>
</dbReference>
<evidence type="ECO:0000256" key="10">
    <source>
        <dbReference type="ARBA" id="ARBA00022679"/>
    </source>
</evidence>
<evidence type="ECO:0000313" key="17">
    <source>
        <dbReference type="EMBL" id="KRT35921.1"/>
    </source>
</evidence>
<comment type="similarity">
    <text evidence="4">Belongs to the ATP phosphoribosyltransferase family. Short subfamily.</text>
</comment>
<dbReference type="OrthoDB" id="9801867at2"/>
<comment type="subcellular location">
    <subcellularLocation>
        <location evidence="2">Cytoplasm</location>
    </subcellularLocation>
</comment>
<evidence type="ECO:0000256" key="11">
    <source>
        <dbReference type="ARBA" id="ARBA00022741"/>
    </source>
</evidence>
<dbReference type="InterPro" id="IPR024893">
    <property type="entry name" value="ATP_PRibTrfase_HisG_short"/>
</dbReference>
<dbReference type="CDD" id="cd13595">
    <property type="entry name" value="PBP2_HisGs"/>
    <property type="match status" value="1"/>
</dbReference>
<evidence type="ECO:0000256" key="14">
    <source>
        <dbReference type="ARBA" id="ARBA00024861"/>
    </source>
</evidence>
<protein>
    <recommendedName>
        <fullName evidence="6 15">ATP phosphoribosyltransferase</fullName>
        <ecNumber evidence="5 15">2.4.2.17</ecNumber>
    </recommendedName>
</protein>
<keyword evidence="18" id="KW-1185">Reference proteome</keyword>
<reference evidence="18" key="1">
    <citation type="submission" date="2012-09" db="EMBL/GenBank/DDBJ databases">
        <authorList>
            <person name="Weinstock G."/>
            <person name="Sodergren E."/>
            <person name="Clifton S."/>
            <person name="Fulton L."/>
            <person name="Fulton B."/>
            <person name="Courtney L."/>
            <person name="Fronick C."/>
            <person name="Harrison M."/>
            <person name="Strong C."/>
            <person name="Farmer C."/>
            <person name="Delehaunty K."/>
            <person name="Markovic C."/>
            <person name="Hall O."/>
            <person name="Minx P."/>
            <person name="Tomlinson C."/>
            <person name="Mitreva M."/>
            <person name="Nelson J."/>
            <person name="Hou S."/>
            <person name="Wollam A."/>
            <person name="Pepin K.H."/>
            <person name="Johnson M."/>
            <person name="Bhonagiri V."/>
            <person name="Nash W.E."/>
            <person name="Suruliraj S."/>
            <person name="Warren W."/>
            <person name="Chinwalla A."/>
            <person name="Mardis E.R."/>
            <person name="Wilson R.K."/>
        </authorList>
    </citation>
    <scope>NUCLEOTIDE SEQUENCE [LARGE SCALE GENOMIC DNA]</scope>
    <source>
        <strain evidence="18">OS1</strain>
    </source>
</reference>
<sequence>MIKIAIPTGRIQKEAIEVLKRAGIPTKNLESASRELAIDEENFRFFLAKPMDVPLYVYYGTTDLALAGSDVLMEVSADLLELVDTGLGRCRMVVAGPRSLKARFEGNEKELMWLRVATKYPNIAERHFASKGVQVDIIKLHGSVELAPQLNIADCIVDITQTGTTLEANDLTILEEVCPVSLKLVARKHGSSSYWRECLNITESIKNIVGRMKDV</sequence>
<evidence type="ECO:0000313" key="18">
    <source>
        <dbReference type="Proteomes" id="UP000005273"/>
    </source>
</evidence>
<evidence type="ECO:0000259" key="16">
    <source>
        <dbReference type="Pfam" id="PF01634"/>
    </source>
</evidence>
<accession>A0A0T5XC92</accession>
<dbReference type="PANTHER" id="PTHR21403:SF8">
    <property type="entry name" value="ATP PHOSPHORIBOSYLTRANSFERASE"/>
    <property type="match status" value="1"/>
</dbReference>
<dbReference type="InterPro" id="IPR001348">
    <property type="entry name" value="ATP_PRibTrfase_HisG"/>
</dbReference>
<dbReference type="PANTHER" id="PTHR21403">
    <property type="entry name" value="ATP PHOSPHORIBOSYLTRANSFERASE ATP-PRTASE"/>
    <property type="match status" value="1"/>
</dbReference>
<organism evidence="17 18">
    <name type="scientific">Acetomicrobium hydrogeniformans ATCC BAA-1850</name>
    <dbReference type="NCBI Taxonomy" id="592015"/>
    <lineage>
        <taxon>Bacteria</taxon>
        <taxon>Thermotogati</taxon>
        <taxon>Synergistota</taxon>
        <taxon>Synergistia</taxon>
        <taxon>Synergistales</taxon>
        <taxon>Acetomicrobiaceae</taxon>
        <taxon>Acetomicrobium</taxon>
    </lineage>
</organism>
<evidence type="ECO:0000256" key="6">
    <source>
        <dbReference type="ARBA" id="ARBA00020998"/>
    </source>
</evidence>
<keyword evidence="10 17" id="KW-0808">Transferase</keyword>
<dbReference type="Pfam" id="PF01634">
    <property type="entry name" value="HisG"/>
    <property type="match status" value="1"/>
</dbReference>
<dbReference type="GO" id="GO:0003879">
    <property type="term" value="F:ATP phosphoribosyltransferase activity"/>
    <property type="evidence" value="ECO:0007669"/>
    <property type="project" value="UniProtKB-UniRule"/>
</dbReference>
<feature type="domain" description="ATP phosphoribosyltransferase catalytic" evidence="16">
    <location>
        <begin position="49"/>
        <end position="206"/>
    </location>
</feature>
<comment type="caution">
    <text evidence="17">The sequence shown here is derived from an EMBL/GenBank/DDBJ whole genome shotgun (WGS) entry which is preliminary data.</text>
</comment>
<dbReference type="GO" id="GO:0000105">
    <property type="term" value="P:L-histidine biosynthetic process"/>
    <property type="evidence" value="ECO:0007669"/>
    <property type="project" value="UniProtKB-UniRule"/>
</dbReference>
<dbReference type="eggNOG" id="COG0040">
    <property type="taxonomic scope" value="Bacteria"/>
</dbReference>
<keyword evidence="13" id="KW-0368">Histidine biosynthesis</keyword>
<dbReference type="RefSeq" id="WP_057940847.1">
    <property type="nucleotide sequence ID" value="NZ_ACJX03000001.1"/>
</dbReference>
<evidence type="ECO:0000256" key="4">
    <source>
        <dbReference type="ARBA" id="ARBA00009489"/>
    </source>
</evidence>
<evidence type="ECO:0000256" key="5">
    <source>
        <dbReference type="ARBA" id="ARBA00011946"/>
    </source>
</evidence>
<proteinExistence type="inferred from homology"/>
<evidence type="ECO:0000256" key="13">
    <source>
        <dbReference type="ARBA" id="ARBA00023102"/>
    </source>
</evidence>
<evidence type="ECO:0000256" key="12">
    <source>
        <dbReference type="ARBA" id="ARBA00022840"/>
    </source>
</evidence>
<evidence type="ECO:0000256" key="3">
    <source>
        <dbReference type="ARBA" id="ARBA00004667"/>
    </source>
</evidence>
<dbReference type="InterPro" id="IPR013820">
    <property type="entry name" value="ATP_PRibTrfase_cat"/>
</dbReference>
<comment type="catalytic activity">
    <reaction evidence="1">
        <text>1-(5-phospho-beta-D-ribosyl)-ATP + diphosphate = 5-phospho-alpha-D-ribose 1-diphosphate + ATP</text>
        <dbReference type="Rhea" id="RHEA:18473"/>
        <dbReference type="ChEBI" id="CHEBI:30616"/>
        <dbReference type="ChEBI" id="CHEBI:33019"/>
        <dbReference type="ChEBI" id="CHEBI:58017"/>
        <dbReference type="ChEBI" id="CHEBI:73183"/>
        <dbReference type="EC" id="2.4.2.17"/>
    </reaction>
</comment>
<dbReference type="NCBIfam" id="TIGR00070">
    <property type="entry name" value="hisG"/>
    <property type="match status" value="1"/>
</dbReference>
<gene>
    <name evidence="17" type="ORF">HMPREF1705_03181</name>
</gene>
<evidence type="ECO:0000256" key="2">
    <source>
        <dbReference type="ARBA" id="ARBA00004496"/>
    </source>
</evidence>
<dbReference type="AlphaFoldDB" id="A0A0T5XC92"/>
<keyword evidence="12" id="KW-0067">ATP-binding</keyword>